<evidence type="ECO:0000256" key="10">
    <source>
        <dbReference type="ARBA" id="ARBA00023180"/>
    </source>
</evidence>
<dbReference type="GO" id="GO:0008203">
    <property type="term" value="P:cholesterol metabolic process"/>
    <property type="evidence" value="ECO:0007669"/>
    <property type="project" value="UniProtKB-KW"/>
</dbReference>
<dbReference type="Gene3D" id="3.40.50.1820">
    <property type="entry name" value="alpha/beta hydrolase"/>
    <property type="match status" value="3"/>
</dbReference>
<evidence type="ECO:0000256" key="1">
    <source>
        <dbReference type="ARBA" id="ARBA00004613"/>
    </source>
</evidence>
<evidence type="ECO:0000256" key="17">
    <source>
        <dbReference type="ARBA" id="ARBA00050812"/>
    </source>
</evidence>
<dbReference type="InterPro" id="IPR003386">
    <property type="entry name" value="LACT/PDAT_acylTrfase"/>
</dbReference>
<dbReference type="PANTHER" id="PTHR11440">
    <property type="entry name" value="LECITHIN-CHOLESTEROL ACYLTRANSFERASE-RELATED"/>
    <property type="match status" value="1"/>
</dbReference>
<keyword evidence="20" id="KW-1185">Reference proteome</keyword>
<evidence type="ECO:0000256" key="18">
    <source>
        <dbReference type="SAM" id="SignalP"/>
    </source>
</evidence>
<keyword evidence="6 18" id="KW-0732">Signal</keyword>
<evidence type="ECO:0000256" key="7">
    <source>
        <dbReference type="ARBA" id="ARBA00023098"/>
    </source>
</evidence>
<organism evidence="19 20">
    <name type="scientific">Gambusia affinis</name>
    <name type="common">Western mosquitofish</name>
    <name type="synonym">Heterandria affinis</name>
    <dbReference type="NCBI Taxonomy" id="33528"/>
    <lineage>
        <taxon>Eukaryota</taxon>
        <taxon>Metazoa</taxon>
        <taxon>Chordata</taxon>
        <taxon>Craniata</taxon>
        <taxon>Vertebrata</taxon>
        <taxon>Euteleostomi</taxon>
        <taxon>Actinopterygii</taxon>
        <taxon>Neopterygii</taxon>
        <taxon>Teleostei</taxon>
        <taxon>Neoteleostei</taxon>
        <taxon>Acanthomorphata</taxon>
        <taxon>Ovalentaria</taxon>
        <taxon>Atherinomorphae</taxon>
        <taxon>Cyprinodontiformes</taxon>
        <taxon>Poeciliidae</taxon>
        <taxon>Poeciliinae</taxon>
        <taxon>Gambusia</taxon>
    </lineage>
</organism>
<keyword evidence="11" id="KW-0753">Steroid metabolism</keyword>
<evidence type="ECO:0000256" key="9">
    <source>
        <dbReference type="ARBA" id="ARBA00023166"/>
    </source>
</evidence>
<dbReference type="Proteomes" id="UP000250572">
    <property type="component" value="Unassembled WGS sequence"/>
</dbReference>
<feature type="chain" id="PRO_5016436952" description="Phosphatidylcholine-sterol acyltransferase" evidence="18">
    <location>
        <begin position="25"/>
        <end position="923"/>
    </location>
</feature>
<evidence type="ECO:0000256" key="2">
    <source>
        <dbReference type="ARBA" id="ARBA00010701"/>
    </source>
</evidence>
<keyword evidence="4" id="KW-0153">Cholesterol metabolism</keyword>
<comment type="caution">
    <text evidence="19">The sequence shown here is derived from an EMBL/GenBank/DDBJ whole genome shotgun (WGS) entry which is preliminary data.</text>
</comment>
<gene>
    <name evidence="19" type="ORF">CCH79_00010106</name>
</gene>
<protein>
    <recommendedName>
        <fullName evidence="14">Phosphatidylcholine-sterol acyltransferase</fullName>
        <ecNumber evidence="13">2.3.1.43</ecNumber>
    </recommendedName>
    <alternativeName>
        <fullName evidence="16">Lecithin-cholesterol acyltransferase</fullName>
    </alternativeName>
    <alternativeName>
        <fullName evidence="15">Phospholipid-cholesterol acyltransferase</fullName>
    </alternativeName>
</protein>
<dbReference type="SUPFAM" id="SSF53474">
    <property type="entry name" value="alpha/beta-Hydrolases"/>
    <property type="match status" value="2"/>
</dbReference>
<dbReference type="FunFam" id="3.40.50.1820:FF:000090">
    <property type="entry name" value="Phosphatidylcholine-sterol acyltransferase"/>
    <property type="match status" value="1"/>
</dbReference>
<keyword evidence="12" id="KW-0012">Acyltransferase</keyword>
<dbReference type="GO" id="GO:0004607">
    <property type="term" value="F:phosphatidylcholine-sterol O-acyltransferase activity"/>
    <property type="evidence" value="ECO:0007669"/>
    <property type="project" value="UniProtKB-EC"/>
</dbReference>
<keyword evidence="5" id="KW-0808">Transferase</keyword>
<evidence type="ECO:0000256" key="12">
    <source>
        <dbReference type="ARBA" id="ARBA00023315"/>
    </source>
</evidence>
<dbReference type="Pfam" id="PF02450">
    <property type="entry name" value="LCAT"/>
    <property type="match status" value="2"/>
</dbReference>
<evidence type="ECO:0000256" key="13">
    <source>
        <dbReference type="ARBA" id="ARBA00039142"/>
    </source>
</evidence>
<evidence type="ECO:0000256" key="3">
    <source>
        <dbReference type="ARBA" id="ARBA00022525"/>
    </source>
</evidence>
<evidence type="ECO:0000256" key="16">
    <source>
        <dbReference type="ARBA" id="ARBA00042279"/>
    </source>
</evidence>
<proteinExistence type="inferred from homology"/>
<evidence type="ECO:0000256" key="5">
    <source>
        <dbReference type="ARBA" id="ARBA00022679"/>
    </source>
</evidence>
<feature type="signal peptide" evidence="18">
    <location>
        <begin position="1"/>
        <end position="24"/>
    </location>
</feature>
<dbReference type="STRING" id="33528.ENSGAFP00000032498"/>
<comment type="similarity">
    <text evidence="2">Belongs to the AB hydrolase superfamily. Lipase family.</text>
</comment>
<comment type="subcellular location">
    <subcellularLocation>
        <location evidence="1">Secreted</location>
    </subcellularLocation>
</comment>
<dbReference type="EC" id="2.3.1.43" evidence="13"/>
<evidence type="ECO:0000313" key="19">
    <source>
        <dbReference type="EMBL" id="PWA24896.1"/>
    </source>
</evidence>
<evidence type="ECO:0000256" key="8">
    <source>
        <dbReference type="ARBA" id="ARBA00023157"/>
    </source>
</evidence>
<evidence type="ECO:0000313" key="20">
    <source>
        <dbReference type="Proteomes" id="UP000250572"/>
    </source>
</evidence>
<comment type="catalytic activity">
    <reaction evidence="17">
        <text>a sterol + a 1,2-diacyl-sn-glycero-3-phosphocholine = a sterol ester + a 1-acyl-sn-glycero-3-phosphocholine</text>
        <dbReference type="Rhea" id="RHEA:21204"/>
        <dbReference type="ChEBI" id="CHEBI:15889"/>
        <dbReference type="ChEBI" id="CHEBI:35915"/>
        <dbReference type="ChEBI" id="CHEBI:57643"/>
        <dbReference type="ChEBI" id="CHEBI:58168"/>
        <dbReference type="EC" id="2.3.1.43"/>
    </reaction>
</comment>
<dbReference type="FunFam" id="3.40.50.1820:FF:000183">
    <property type="entry name" value="Phosphatidylcholine-sterol acyltransferase"/>
    <property type="match status" value="2"/>
</dbReference>
<keyword evidence="10" id="KW-0325">Glycoprotein</keyword>
<sequence length="923" mass="105312">MGSAGRMRWALLAVVLLGLHHSAGFWIVNVVFPPSTKPKVPSNNTSPLIIVPGNLGNRLEAKIDKPTLVHWFCYKKTEKWFPLWIDLNMFMPIGVDCWIDNIRLIYNRTSRRSSNSPGVQVRVPGFGETYSIEFLDYNKLAGYFHTMVEHLVNVGYVRNEMVRGAPYDWRLAPNENAAYFLKLQELVEEMYNQYQKPVYLLGHSMGSHYVLYFLNHQPKAWKDKYIRGFISLGAPWGGAVKALRVLTSGENDGIPMISNIKIREEQRMMTTNPWLLPSEEVWPEDHVFISTPAFNYTHRDYKRLFTDINFEDGWHMWEDTRNLTSALHPPGVEVWCMYGVGLPTPVTHIYNEEFPDGDPVDFVYADGDDTVDSFSMGLCKSWEEQQEKPVHVTEYRGLAHLDIVFHEKVLNQIQQILEGKSDVPKEVDVRDLTDIRNSRRQCPLTDAEEPTVTHRLCHIGSHGGLAPVNSPPHRLVVVIVFGTEQRKTRRKMPPEQLMSEPETPRLPGDLGNQLEAKLDKPSVVHYICYKKTDNFFTLWLNLELLMPYAIDCWIDNIRLIYNSTTHTSDAPPGVEVQVPGFGKTYSLEYLDPSKRSVGMYFFSIVQAMVEWGYTRDDDVRGAPYDWRKAPNENGNYFKNLTKMIEEMAEKAGRPVLLIAHSMGNMYTLYFLNQQTQAWKDKYIKAFICLGPPWAGVAKTLRVLTSGDNDHIPVISPLKIRSQQRTAVSTSWLLPYAHTWPKDQVFVRTPTNNYTLQDYEKFYSDIGFAEGWLMRKDTEPLVSSLTAPGVAVHCLYGNGIPTPEAFRYSDKFPDVEPDVTYGDGDGTVNLRSAVQCKRWAGQQKQPVTLKELPGNEHVNMLTNLTTVEYIKSVLFSPCDSQTRCQPTNCSLTRSRVPSSSSTDLRLFRHIASLPGSPSSSELLL</sequence>
<keyword evidence="9" id="KW-1207">Sterol metabolism</keyword>
<dbReference type="GO" id="GO:0005576">
    <property type="term" value="C:extracellular region"/>
    <property type="evidence" value="ECO:0007669"/>
    <property type="project" value="UniProtKB-SubCell"/>
</dbReference>
<dbReference type="InterPro" id="IPR029058">
    <property type="entry name" value="AB_hydrolase_fold"/>
</dbReference>
<keyword evidence="7" id="KW-0443">Lipid metabolism</keyword>
<evidence type="ECO:0000256" key="11">
    <source>
        <dbReference type="ARBA" id="ARBA00023221"/>
    </source>
</evidence>
<evidence type="ECO:0000256" key="6">
    <source>
        <dbReference type="ARBA" id="ARBA00022729"/>
    </source>
</evidence>
<accession>A0A315VZK0</accession>
<evidence type="ECO:0000256" key="14">
    <source>
        <dbReference type="ARBA" id="ARBA00040526"/>
    </source>
</evidence>
<dbReference type="AlphaFoldDB" id="A0A315VZK0"/>
<reference evidence="19 20" key="1">
    <citation type="journal article" date="2018" name="G3 (Bethesda)">
        <title>A High-Quality Reference Genome for the Invasive Mosquitofish Gambusia affinis Using a Chicago Library.</title>
        <authorList>
            <person name="Hoffberg S.L."/>
            <person name="Troendle N.J."/>
            <person name="Glenn T.C."/>
            <person name="Mahmud O."/>
            <person name="Louha S."/>
            <person name="Chalopin D."/>
            <person name="Bennetzen J.L."/>
            <person name="Mauricio R."/>
        </authorList>
    </citation>
    <scope>NUCLEOTIDE SEQUENCE [LARGE SCALE GENOMIC DNA]</scope>
    <source>
        <strain evidence="19">NE01/NJP1002.9</strain>
        <tissue evidence="19">Muscle</tissue>
    </source>
</reference>
<evidence type="ECO:0000256" key="15">
    <source>
        <dbReference type="ARBA" id="ARBA00041412"/>
    </source>
</evidence>
<keyword evidence="8" id="KW-1015">Disulfide bond</keyword>
<feature type="non-terminal residue" evidence="19">
    <location>
        <position position="923"/>
    </location>
</feature>
<dbReference type="EMBL" id="NHOQ01001396">
    <property type="protein sequence ID" value="PWA24896.1"/>
    <property type="molecule type" value="Genomic_DNA"/>
</dbReference>
<keyword evidence="3" id="KW-0964">Secreted</keyword>
<evidence type="ECO:0000256" key="4">
    <source>
        <dbReference type="ARBA" id="ARBA00022548"/>
    </source>
</evidence>
<name>A0A315VZK0_GAMAF</name>